<dbReference type="PANTHER" id="PTHR45453:SF1">
    <property type="entry name" value="PHOSPHATE REGULON SENSOR PROTEIN PHOR"/>
    <property type="match status" value="1"/>
</dbReference>
<dbReference type="GO" id="GO:0005886">
    <property type="term" value="C:plasma membrane"/>
    <property type="evidence" value="ECO:0007669"/>
    <property type="project" value="TreeGrafter"/>
</dbReference>
<dbReference type="AlphaFoldDB" id="A0A644YVT6"/>
<dbReference type="EMBL" id="VSSQ01006440">
    <property type="protein sequence ID" value="MPM32695.1"/>
    <property type="molecule type" value="Genomic_DNA"/>
</dbReference>
<dbReference type="Gene3D" id="1.10.287.130">
    <property type="match status" value="1"/>
</dbReference>
<evidence type="ECO:0000259" key="10">
    <source>
        <dbReference type="PROSITE" id="PS50885"/>
    </source>
</evidence>
<evidence type="ECO:0000313" key="11">
    <source>
        <dbReference type="EMBL" id="MPM32695.1"/>
    </source>
</evidence>
<dbReference type="PROSITE" id="PS50885">
    <property type="entry name" value="HAMP"/>
    <property type="match status" value="1"/>
</dbReference>
<evidence type="ECO:0000256" key="5">
    <source>
        <dbReference type="ARBA" id="ARBA00022777"/>
    </source>
</evidence>
<evidence type="ECO:0000256" key="2">
    <source>
        <dbReference type="ARBA" id="ARBA00012438"/>
    </source>
</evidence>
<dbReference type="PANTHER" id="PTHR45453">
    <property type="entry name" value="PHOSPHATE REGULON SENSOR PROTEIN PHOR"/>
    <property type="match status" value="1"/>
</dbReference>
<dbReference type="SMART" id="SM00304">
    <property type="entry name" value="HAMP"/>
    <property type="match status" value="1"/>
</dbReference>
<dbReference type="Gene3D" id="3.30.565.10">
    <property type="entry name" value="Histidine kinase-like ATPase, C-terminal domain"/>
    <property type="match status" value="1"/>
</dbReference>
<dbReference type="PRINTS" id="PR00344">
    <property type="entry name" value="BCTRLSENSOR"/>
</dbReference>
<comment type="catalytic activity">
    <reaction evidence="1">
        <text>ATP + protein L-histidine = ADP + protein N-phospho-L-histidine.</text>
        <dbReference type="EC" id="2.7.13.3"/>
    </reaction>
</comment>
<protein>
    <recommendedName>
        <fullName evidence="2">histidine kinase</fullName>
        <ecNumber evidence="2">2.7.13.3</ecNumber>
    </recommendedName>
</protein>
<evidence type="ECO:0000256" key="1">
    <source>
        <dbReference type="ARBA" id="ARBA00000085"/>
    </source>
</evidence>
<dbReference type="Pfam" id="PF02518">
    <property type="entry name" value="HATPase_c"/>
    <property type="match status" value="1"/>
</dbReference>
<reference evidence="11" key="1">
    <citation type="submission" date="2019-08" db="EMBL/GenBank/DDBJ databases">
        <authorList>
            <person name="Kucharzyk K."/>
            <person name="Murdoch R.W."/>
            <person name="Higgins S."/>
            <person name="Loffler F."/>
        </authorList>
    </citation>
    <scope>NUCLEOTIDE SEQUENCE</scope>
</reference>
<feature type="domain" description="HAMP" evidence="10">
    <location>
        <begin position="203"/>
        <end position="255"/>
    </location>
</feature>
<dbReference type="InterPro" id="IPR003660">
    <property type="entry name" value="HAMP_dom"/>
</dbReference>
<name>A0A644YVT6_9ZZZZ</name>
<dbReference type="FunFam" id="1.10.287.130:FF:000001">
    <property type="entry name" value="Two-component sensor histidine kinase"/>
    <property type="match status" value="1"/>
</dbReference>
<dbReference type="GO" id="GO:0004721">
    <property type="term" value="F:phosphoprotein phosphatase activity"/>
    <property type="evidence" value="ECO:0007669"/>
    <property type="project" value="TreeGrafter"/>
</dbReference>
<dbReference type="InterPro" id="IPR003594">
    <property type="entry name" value="HATPase_dom"/>
</dbReference>
<evidence type="ECO:0000256" key="4">
    <source>
        <dbReference type="ARBA" id="ARBA00022679"/>
    </source>
</evidence>
<keyword evidence="8" id="KW-0472">Membrane</keyword>
<gene>
    <name evidence="11" type="primary">rcsC_170</name>
    <name evidence="11" type="ORF">SDC9_79260</name>
</gene>
<dbReference type="InterPro" id="IPR005467">
    <property type="entry name" value="His_kinase_dom"/>
</dbReference>
<dbReference type="SMART" id="SM00388">
    <property type="entry name" value="HisKA"/>
    <property type="match status" value="1"/>
</dbReference>
<organism evidence="11">
    <name type="scientific">bioreactor metagenome</name>
    <dbReference type="NCBI Taxonomy" id="1076179"/>
    <lineage>
        <taxon>unclassified sequences</taxon>
        <taxon>metagenomes</taxon>
        <taxon>ecological metagenomes</taxon>
    </lineage>
</organism>
<feature type="coiled-coil region" evidence="7">
    <location>
        <begin position="236"/>
        <end position="263"/>
    </location>
</feature>
<keyword evidence="7" id="KW-0175">Coiled coil</keyword>
<dbReference type="CDD" id="cd06225">
    <property type="entry name" value="HAMP"/>
    <property type="match status" value="1"/>
</dbReference>
<dbReference type="InterPro" id="IPR036097">
    <property type="entry name" value="HisK_dim/P_sf"/>
</dbReference>
<dbReference type="InterPro" id="IPR050351">
    <property type="entry name" value="BphY/WalK/GraS-like"/>
</dbReference>
<dbReference type="GO" id="GO:0000155">
    <property type="term" value="F:phosphorelay sensor kinase activity"/>
    <property type="evidence" value="ECO:0007669"/>
    <property type="project" value="InterPro"/>
</dbReference>
<dbReference type="SUPFAM" id="SSF47384">
    <property type="entry name" value="Homodimeric domain of signal transducing histidine kinase"/>
    <property type="match status" value="1"/>
</dbReference>
<comment type="caution">
    <text evidence="11">The sequence shown here is derived from an EMBL/GenBank/DDBJ whole genome shotgun (WGS) entry which is preliminary data.</text>
</comment>
<dbReference type="SMART" id="SM00387">
    <property type="entry name" value="HATPase_c"/>
    <property type="match status" value="1"/>
</dbReference>
<proteinExistence type="predicted"/>
<keyword evidence="4 11" id="KW-0808">Transferase</keyword>
<evidence type="ECO:0000259" key="9">
    <source>
        <dbReference type="PROSITE" id="PS50109"/>
    </source>
</evidence>
<evidence type="ECO:0000256" key="6">
    <source>
        <dbReference type="ARBA" id="ARBA00023012"/>
    </source>
</evidence>
<keyword evidence="6" id="KW-0902">Two-component regulatory system</keyword>
<feature type="domain" description="Histidine kinase" evidence="9">
    <location>
        <begin position="263"/>
        <end position="477"/>
    </location>
</feature>
<keyword evidence="8" id="KW-1133">Transmembrane helix</keyword>
<feature type="transmembrane region" description="Helical" evidence="8">
    <location>
        <begin position="181"/>
        <end position="201"/>
    </location>
</feature>
<keyword evidence="5 11" id="KW-0418">Kinase</keyword>
<dbReference type="SUPFAM" id="SSF55874">
    <property type="entry name" value="ATPase domain of HSP90 chaperone/DNA topoisomerase II/histidine kinase"/>
    <property type="match status" value="1"/>
</dbReference>
<keyword evidence="3" id="KW-0597">Phosphoprotein</keyword>
<dbReference type="Gene3D" id="6.10.340.10">
    <property type="match status" value="1"/>
</dbReference>
<dbReference type="GO" id="GO:0016036">
    <property type="term" value="P:cellular response to phosphate starvation"/>
    <property type="evidence" value="ECO:0007669"/>
    <property type="project" value="TreeGrafter"/>
</dbReference>
<dbReference type="Pfam" id="PF00672">
    <property type="entry name" value="HAMP"/>
    <property type="match status" value="1"/>
</dbReference>
<accession>A0A644YVT6</accession>
<evidence type="ECO:0000256" key="3">
    <source>
        <dbReference type="ARBA" id="ARBA00022553"/>
    </source>
</evidence>
<dbReference type="PROSITE" id="PS50109">
    <property type="entry name" value="HIS_KIN"/>
    <property type="match status" value="1"/>
</dbReference>
<dbReference type="InterPro" id="IPR036890">
    <property type="entry name" value="HATPase_C_sf"/>
</dbReference>
<sequence length="480" mass="54861">MRKKWSGLALKWKVFAYLLGFCSILLLILWLFQTVLLDSFYRNIRIMEIKNQASVIEANLNQVNLSEMINTISQQREVSVEILNLKGEMLQRADSPRDLPFIPLSPQEKINFIQQASNQNGQFIQTQSFPTFTGKAPKDNFNNGQFILFMKLVSDSDGNQLVIYMSSMITPVTATVTTLRAQLWVITGILFILSVGLALLISRKVSKPIEEINNSAKLLAKGDYEVEFHGEGFLEIEELSHTLNTAANELSQVDKLRKELLANVSHDLRTPLSLIYGYAEVMHDFPEEITQEQTQIIMEESSRLTRLVNDLLDISKLEQGRQSLQCKEWNLTKAILQLQKRLGELMKKDGYLIEFNYDLEVFVVADESKLTQAMYNLLINSLHYSGDSKKVCIEQCIREDRVEIAFADSGVGMTADEVPHIWERYYRGNQAHKRAIEGTGLGLSIVKKVMDLHQIEYGVESEVAKGSRFWFRIPYTKCEP</sequence>
<dbReference type="InterPro" id="IPR004358">
    <property type="entry name" value="Sig_transdc_His_kin-like_C"/>
</dbReference>
<dbReference type="CDD" id="cd00082">
    <property type="entry name" value="HisKA"/>
    <property type="match status" value="1"/>
</dbReference>
<keyword evidence="8" id="KW-0812">Transmembrane</keyword>
<dbReference type="InterPro" id="IPR003661">
    <property type="entry name" value="HisK_dim/P_dom"/>
</dbReference>
<evidence type="ECO:0000256" key="8">
    <source>
        <dbReference type="SAM" id="Phobius"/>
    </source>
</evidence>
<evidence type="ECO:0000256" key="7">
    <source>
        <dbReference type="SAM" id="Coils"/>
    </source>
</evidence>
<dbReference type="EC" id="2.7.13.3" evidence="2"/>
<dbReference type="Pfam" id="PF00512">
    <property type="entry name" value="HisKA"/>
    <property type="match status" value="1"/>
</dbReference>